<evidence type="ECO:0000256" key="2">
    <source>
        <dbReference type="ARBA" id="ARBA00007447"/>
    </source>
</evidence>
<dbReference type="PROSITE" id="PS51767">
    <property type="entry name" value="PEPTIDASE_A1"/>
    <property type="match status" value="1"/>
</dbReference>
<feature type="active site" evidence="6">
    <location>
        <position position="84"/>
    </location>
</feature>
<dbReference type="SUPFAM" id="SSF50630">
    <property type="entry name" value="Acid proteases"/>
    <property type="match status" value="1"/>
</dbReference>
<reference evidence="10" key="1">
    <citation type="submission" date="2025-08" db="UniProtKB">
        <authorList>
            <consortium name="Ensembl"/>
        </authorList>
    </citation>
    <scope>IDENTIFICATION</scope>
</reference>
<feature type="active site" evidence="6">
    <location>
        <position position="265"/>
    </location>
</feature>
<dbReference type="PANTHER" id="PTHR47966">
    <property type="entry name" value="BETA-SITE APP-CLEAVING ENZYME, ISOFORM A-RELATED"/>
    <property type="match status" value="1"/>
</dbReference>
<dbReference type="InterPro" id="IPR021109">
    <property type="entry name" value="Peptidase_aspartic_dom_sf"/>
</dbReference>
<dbReference type="GO" id="GO:0005576">
    <property type="term" value="C:extracellular region"/>
    <property type="evidence" value="ECO:0007669"/>
    <property type="project" value="UniProtKB-SubCell"/>
</dbReference>
<dbReference type="Ensembl" id="ENSCWAT00000031635.1">
    <property type="protein sequence ID" value="ENSCWAP00000029198.1"/>
    <property type="gene ID" value="ENSCWAG00000021868.1"/>
</dbReference>
<dbReference type="PRINTS" id="PR00792">
    <property type="entry name" value="PEPSIN"/>
</dbReference>
<keyword evidence="4" id="KW-0732">Signal</keyword>
<keyword evidence="11" id="KW-1185">Reference proteome</keyword>
<evidence type="ECO:0000259" key="9">
    <source>
        <dbReference type="PROSITE" id="PS51767"/>
    </source>
</evidence>
<dbReference type="AlphaFoldDB" id="A0A8C3YW20"/>
<proteinExistence type="inferred from homology"/>
<keyword evidence="5 7" id="KW-1015">Disulfide bond</keyword>
<evidence type="ECO:0000313" key="11">
    <source>
        <dbReference type="Proteomes" id="UP000694540"/>
    </source>
</evidence>
<evidence type="ECO:0000256" key="8">
    <source>
        <dbReference type="RuleBase" id="RU000454"/>
    </source>
</evidence>
<evidence type="ECO:0000256" key="7">
    <source>
        <dbReference type="PIRSR" id="PIRSR601461-2"/>
    </source>
</evidence>
<dbReference type="InterPro" id="IPR001461">
    <property type="entry name" value="Aspartic_peptidase_A1"/>
</dbReference>
<dbReference type="InterPro" id="IPR012848">
    <property type="entry name" value="Aspartic_peptidase_N"/>
</dbReference>
<dbReference type="GeneTree" id="ENSGT00940000153747"/>
<keyword evidence="3" id="KW-0964">Secreted</keyword>
<dbReference type="Pfam" id="PF00026">
    <property type="entry name" value="Asp"/>
    <property type="match status" value="1"/>
</dbReference>
<name>A0A8C3YW20_9CETA</name>
<evidence type="ECO:0000256" key="3">
    <source>
        <dbReference type="ARBA" id="ARBA00022525"/>
    </source>
</evidence>
<evidence type="ECO:0000256" key="1">
    <source>
        <dbReference type="ARBA" id="ARBA00004239"/>
    </source>
</evidence>
<reference evidence="10" key="2">
    <citation type="submission" date="2025-09" db="UniProtKB">
        <authorList>
            <consortium name="Ensembl"/>
        </authorList>
    </citation>
    <scope>IDENTIFICATION</scope>
</reference>
<evidence type="ECO:0000256" key="6">
    <source>
        <dbReference type="PIRSR" id="PIRSR601461-1"/>
    </source>
</evidence>
<dbReference type="FunFam" id="2.40.70.10:FF:000006">
    <property type="entry name" value="Cathepsin E"/>
    <property type="match status" value="1"/>
</dbReference>
<dbReference type="PANTHER" id="PTHR47966:SF49">
    <property type="entry name" value="PEPSIN A-5"/>
    <property type="match status" value="1"/>
</dbReference>
<dbReference type="Gene3D" id="2.40.70.10">
    <property type="entry name" value="Acid Proteases"/>
    <property type="match status" value="2"/>
</dbReference>
<dbReference type="FunFam" id="2.40.70.10:FF:000004">
    <property type="entry name" value="Pepsin A"/>
    <property type="match status" value="1"/>
</dbReference>
<dbReference type="GO" id="GO:0004190">
    <property type="term" value="F:aspartic-type endopeptidase activity"/>
    <property type="evidence" value="ECO:0007669"/>
    <property type="project" value="UniProtKB-KW"/>
</dbReference>
<dbReference type="GO" id="GO:0006508">
    <property type="term" value="P:proteolysis"/>
    <property type="evidence" value="ECO:0007669"/>
    <property type="project" value="UniProtKB-KW"/>
</dbReference>
<dbReference type="Pfam" id="PF07966">
    <property type="entry name" value="A1_Propeptide"/>
    <property type="match status" value="1"/>
</dbReference>
<evidence type="ECO:0000256" key="5">
    <source>
        <dbReference type="ARBA" id="ARBA00023157"/>
    </source>
</evidence>
<evidence type="ECO:0000256" key="4">
    <source>
        <dbReference type="ARBA" id="ARBA00022729"/>
    </source>
</evidence>
<evidence type="ECO:0000313" key="10">
    <source>
        <dbReference type="Ensembl" id="ENSCWAP00000029198.1"/>
    </source>
</evidence>
<dbReference type="PROSITE" id="PS00141">
    <property type="entry name" value="ASP_PROTEASE"/>
    <property type="match status" value="2"/>
</dbReference>
<comment type="subcellular location">
    <subcellularLocation>
        <location evidence="1">Secreted</location>
        <location evidence="1">Extracellular space</location>
    </subcellularLocation>
</comment>
<protein>
    <recommendedName>
        <fullName evidence="9">Peptidase A1 domain-containing protein</fullName>
    </recommendedName>
</protein>
<dbReference type="Gene3D" id="6.10.140.60">
    <property type="match status" value="1"/>
</dbReference>
<keyword evidence="8" id="KW-0064">Aspartyl protease</keyword>
<accession>A0A8C3YW20</accession>
<dbReference type="InterPro" id="IPR001969">
    <property type="entry name" value="Aspartic_peptidase_AS"/>
</dbReference>
<keyword evidence="8" id="KW-0645">Protease</keyword>
<comment type="similarity">
    <text evidence="2 8">Belongs to the peptidase A1 family.</text>
</comment>
<dbReference type="Proteomes" id="UP000694540">
    <property type="component" value="Unplaced"/>
</dbReference>
<sequence>WQWLSLLRLPIYQVKSIRENLREKGLLKNFLKEHPYDMIQNQGSQKSALPRKVFHQPLRNYFDMVYVGNITIGTPPQHFSVVFDTGSADLWVPSIYCHSMACVTHNIFDPFQSNTFQYAAVPIQLEYGSGKVSGYLSYDTVRVMWTPRAQGFCISSLEESVVFENAAFDGMLGLGFPALSIQGVTPVFDNLKTRGFLDQSVFAFYLSKNEEGSVVIFGGVDQRYYRGELKWVPLTKRQYWQINLDRITWKGYVIACKFGCQAIVDTGSSLLLGPDTAVNNIQKLIGAKYFHNEVKDLSSGAVDTLPDFVFTINNVQYPVPAHAYIRKDSDGFCFSNFKGLRNYFSHEETWVLGDVFIRLYFTVFDRGQNRIGLATAV</sequence>
<dbReference type="InterPro" id="IPR033121">
    <property type="entry name" value="PEPTIDASE_A1"/>
</dbReference>
<feature type="domain" description="Peptidase A1" evidence="9">
    <location>
        <begin position="66"/>
        <end position="374"/>
    </location>
</feature>
<keyword evidence="8" id="KW-0378">Hydrolase</keyword>
<organism evidence="10 11">
    <name type="scientific">Catagonus wagneri</name>
    <name type="common">Chacoan peccary</name>
    <dbReference type="NCBI Taxonomy" id="51154"/>
    <lineage>
        <taxon>Eukaryota</taxon>
        <taxon>Metazoa</taxon>
        <taxon>Chordata</taxon>
        <taxon>Craniata</taxon>
        <taxon>Vertebrata</taxon>
        <taxon>Euteleostomi</taxon>
        <taxon>Mammalia</taxon>
        <taxon>Eutheria</taxon>
        <taxon>Laurasiatheria</taxon>
        <taxon>Artiodactyla</taxon>
        <taxon>Suina</taxon>
        <taxon>Tayassuidae</taxon>
        <taxon>Catagonus</taxon>
    </lineage>
</organism>
<feature type="disulfide bond" evidence="7">
    <location>
        <begin position="97"/>
        <end position="102"/>
    </location>
</feature>